<evidence type="ECO:0000256" key="2">
    <source>
        <dbReference type="ARBA" id="ARBA00009212"/>
    </source>
</evidence>
<dbReference type="PANTHER" id="PTHR34702:SF1">
    <property type="entry name" value="NA(+)_H(+) ANTIPORTER SUBUNIT F"/>
    <property type="match status" value="1"/>
</dbReference>
<evidence type="ECO:0000313" key="9">
    <source>
        <dbReference type="EMBL" id="CUO30046.1"/>
    </source>
</evidence>
<comment type="similarity">
    <text evidence="2">Belongs to the CPA3 antiporters (TC 2.A.63) subunit F family.</text>
</comment>
<proteinExistence type="inferred from homology"/>
<dbReference type="AlphaFoldDB" id="A0A174E0N8"/>
<comment type="subcellular location">
    <subcellularLocation>
        <location evidence="1">Cell membrane</location>
        <topology evidence="1">Multi-pass membrane protein</topology>
    </subcellularLocation>
</comment>
<dbReference type="EMBL" id="CYZU01000013">
    <property type="protein sequence ID" value="CUO30046.1"/>
    <property type="molecule type" value="Genomic_DNA"/>
</dbReference>
<keyword evidence="3" id="KW-0813">Transport</keyword>
<evidence type="ECO:0000313" key="10">
    <source>
        <dbReference type="Proteomes" id="UP000095544"/>
    </source>
</evidence>
<evidence type="ECO:0000256" key="8">
    <source>
        <dbReference type="SAM" id="Phobius"/>
    </source>
</evidence>
<feature type="transmembrane region" description="Helical" evidence="8">
    <location>
        <begin position="15"/>
        <end position="36"/>
    </location>
</feature>
<protein>
    <submittedName>
        <fullName evidence="9">Mrp complex subunit F1</fullName>
    </submittedName>
</protein>
<dbReference type="GO" id="GO:0015385">
    <property type="term" value="F:sodium:proton antiporter activity"/>
    <property type="evidence" value="ECO:0007669"/>
    <property type="project" value="TreeGrafter"/>
</dbReference>
<feature type="transmembrane region" description="Helical" evidence="8">
    <location>
        <begin position="75"/>
        <end position="96"/>
    </location>
</feature>
<evidence type="ECO:0000256" key="5">
    <source>
        <dbReference type="ARBA" id="ARBA00022692"/>
    </source>
</evidence>
<dbReference type="PANTHER" id="PTHR34702">
    <property type="entry name" value="NA(+)/H(+) ANTIPORTER SUBUNIT F1"/>
    <property type="match status" value="1"/>
</dbReference>
<keyword evidence="5 8" id="KW-0812">Transmembrane</keyword>
<organism evidence="9 10">
    <name type="scientific">Faecalicatena contorta</name>
    <dbReference type="NCBI Taxonomy" id="39482"/>
    <lineage>
        <taxon>Bacteria</taxon>
        <taxon>Bacillati</taxon>
        <taxon>Bacillota</taxon>
        <taxon>Clostridia</taxon>
        <taxon>Lachnospirales</taxon>
        <taxon>Lachnospiraceae</taxon>
        <taxon>Faecalicatena</taxon>
    </lineage>
</organism>
<evidence type="ECO:0000256" key="1">
    <source>
        <dbReference type="ARBA" id="ARBA00004651"/>
    </source>
</evidence>
<evidence type="ECO:0000256" key="6">
    <source>
        <dbReference type="ARBA" id="ARBA00022989"/>
    </source>
</evidence>
<dbReference type="Proteomes" id="UP000095544">
    <property type="component" value="Unassembled WGS sequence"/>
</dbReference>
<feature type="transmembrane region" description="Helical" evidence="8">
    <location>
        <begin position="43"/>
        <end position="63"/>
    </location>
</feature>
<name>A0A174E0N8_9FIRM</name>
<evidence type="ECO:0000256" key="3">
    <source>
        <dbReference type="ARBA" id="ARBA00022448"/>
    </source>
</evidence>
<keyword evidence="6 8" id="KW-1133">Transmembrane helix</keyword>
<accession>A0A174E0N8</accession>
<evidence type="ECO:0000256" key="4">
    <source>
        <dbReference type="ARBA" id="ARBA00022475"/>
    </source>
</evidence>
<dbReference type="Pfam" id="PF04066">
    <property type="entry name" value="MrpF_PhaF"/>
    <property type="match status" value="1"/>
</dbReference>
<sequence>MFHDIPVLGALSEKFLIVVLAVLCVMFLLCLLRLVLGPSVADRLLAVNMLGGIVTAAIALLGLLLEESYLLDISLIYGLISFLGVVILSQIYIGACRARNEKRKKREEGALDDGS</sequence>
<dbReference type="RefSeq" id="WP_049915940.1">
    <property type="nucleotide sequence ID" value="NZ_BAAACT010000073.1"/>
</dbReference>
<keyword evidence="4" id="KW-1003">Cell membrane</keyword>
<dbReference type="InterPro" id="IPR007208">
    <property type="entry name" value="MrpF/PhaF-like"/>
</dbReference>
<evidence type="ECO:0000256" key="7">
    <source>
        <dbReference type="ARBA" id="ARBA00023136"/>
    </source>
</evidence>
<dbReference type="GO" id="GO:0005886">
    <property type="term" value="C:plasma membrane"/>
    <property type="evidence" value="ECO:0007669"/>
    <property type="project" value="UniProtKB-SubCell"/>
</dbReference>
<dbReference type="GeneID" id="93336103"/>
<keyword evidence="7 8" id="KW-0472">Membrane</keyword>
<gene>
    <name evidence="9" type="primary">mnhF1</name>
    <name evidence="9" type="ORF">ERS852491_01814</name>
</gene>
<dbReference type="STRING" id="39482.ERS852491_01814"/>
<reference evidence="9 10" key="1">
    <citation type="submission" date="2015-09" db="EMBL/GenBank/DDBJ databases">
        <authorList>
            <consortium name="Pathogen Informatics"/>
        </authorList>
    </citation>
    <scope>NUCLEOTIDE SEQUENCE [LARGE SCALE GENOMIC DNA]</scope>
    <source>
        <strain evidence="9 10">2789STDY5834876</strain>
    </source>
</reference>